<sequence length="350" mass="39734">MVLGRGRVQREWVLEISFLVSCFLLIDVLHVLLREMEAEEEVVGVEGILSGLERERNLFYGLGSSEKRVNGKASWKDGGDDGAHSEERISEDYRGTSTMPICSFQRDGNPETEFEAAEFVPNEEGNGNHNFNDNISVEGKEVTQSGSKFGEESRDTCSDTEEICQNQMHLHLKHLESELTSALHLLRSRSKGSDSYKSIVQDQISSLKELPMLSDELEFKQAEIMNAKDKLRSLCAKSVIQQGKMTHAIIEARNERKKRLDASLKHLRLLRSTCIIWRGFATEVHLAGSFDGWTSQKTMERSSSGMFTLHLKLYPGRYEIKFIVDGVWMIDPLRPTVFNNSYENNLLIIP</sequence>
<evidence type="ECO:0000313" key="3">
    <source>
        <dbReference type="EMBL" id="ONK65303.1"/>
    </source>
</evidence>
<dbReference type="InterPro" id="IPR013783">
    <property type="entry name" value="Ig-like_fold"/>
</dbReference>
<reference evidence="4" key="1">
    <citation type="journal article" date="2017" name="Nat. Commun.">
        <title>The asparagus genome sheds light on the origin and evolution of a young Y chromosome.</title>
        <authorList>
            <person name="Harkess A."/>
            <person name="Zhou J."/>
            <person name="Xu C."/>
            <person name="Bowers J.E."/>
            <person name="Van der Hulst R."/>
            <person name="Ayyampalayam S."/>
            <person name="Mercati F."/>
            <person name="Riccardi P."/>
            <person name="McKain M.R."/>
            <person name="Kakrana A."/>
            <person name="Tang H."/>
            <person name="Ray J."/>
            <person name="Groenendijk J."/>
            <person name="Arikit S."/>
            <person name="Mathioni S.M."/>
            <person name="Nakano M."/>
            <person name="Shan H."/>
            <person name="Telgmann-Rauber A."/>
            <person name="Kanno A."/>
            <person name="Yue Z."/>
            <person name="Chen H."/>
            <person name="Li W."/>
            <person name="Chen Y."/>
            <person name="Xu X."/>
            <person name="Zhang Y."/>
            <person name="Luo S."/>
            <person name="Chen H."/>
            <person name="Gao J."/>
            <person name="Mao Z."/>
            <person name="Pires J.C."/>
            <person name="Luo M."/>
            <person name="Kudrna D."/>
            <person name="Wing R.A."/>
            <person name="Meyers B.C."/>
            <person name="Yi K."/>
            <person name="Kong H."/>
            <person name="Lavrijsen P."/>
            <person name="Sunseri F."/>
            <person name="Falavigna A."/>
            <person name="Ye Y."/>
            <person name="Leebens-Mack J.H."/>
            <person name="Chen G."/>
        </authorList>
    </citation>
    <scope>NUCLEOTIDE SEQUENCE [LARGE SCALE GENOMIC DNA]</scope>
    <source>
        <strain evidence="4">cv. DH0086</strain>
    </source>
</reference>
<evidence type="ECO:0000313" key="4">
    <source>
        <dbReference type="Proteomes" id="UP000243459"/>
    </source>
</evidence>
<dbReference type="CDD" id="cd02859">
    <property type="entry name" value="E_set_AMPKbeta_like_N"/>
    <property type="match status" value="1"/>
</dbReference>
<feature type="coiled-coil region" evidence="1">
    <location>
        <begin position="210"/>
        <end position="237"/>
    </location>
</feature>
<dbReference type="Gramene" id="ONK65303">
    <property type="protein sequence ID" value="ONK65303"/>
    <property type="gene ID" value="A4U43_C07F35740"/>
</dbReference>
<dbReference type="PANTHER" id="PTHR47434">
    <property type="entry name" value="PROTEIN PTST HOMOLOG 3, CHLOROPLASTIC"/>
    <property type="match status" value="1"/>
</dbReference>
<gene>
    <name evidence="3" type="ORF">A4U43_C07F35740</name>
</gene>
<keyword evidence="1" id="KW-0175">Coiled coil</keyword>
<organism evidence="3 4">
    <name type="scientific">Asparagus officinalis</name>
    <name type="common">Garden asparagus</name>
    <dbReference type="NCBI Taxonomy" id="4686"/>
    <lineage>
        <taxon>Eukaryota</taxon>
        <taxon>Viridiplantae</taxon>
        <taxon>Streptophyta</taxon>
        <taxon>Embryophyta</taxon>
        <taxon>Tracheophyta</taxon>
        <taxon>Spermatophyta</taxon>
        <taxon>Magnoliopsida</taxon>
        <taxon>Liliopsida</taxon>
        <taxon>Asparagales</taxon>
        <taxon>Asparagaceae</taxon>
        <taxon>Asparagoideae</taxon>
        <taxon>Asparagus</taxon>
    </lineage>
</organism>
<dbReference type="InterPro" id="IPR032640">
    <property type="entry name" value="AMPK1_CBM"/>
</dbReference>
<name>A0A5P1EHT3_ASPOF</name>
<proteinExistence type="predicted"/>
<dbReference type="GO" id="GO:0009507">
    <property type="term" value="C:chloroplast"/>
    <property type="evidence" value="ECO:0007669"/>
    <property type="project" value="UniProtKB-ARBA"/>
</dbReference>
<evidence type="ECO:0000259" key="2">
    <source>
        <dbReference type="Pfam" id="PF16561"/>
    </source>
</evidence>
<dbReference type="AlphaFoldDB" id="A0A5P1EHT3"/>
<evidence type="ECO:0000256" key="1">
    <source>
        <dbReference type="SAM" id="Coils"/>
    </source>
</evidence>
<dbReference type="EMBL" id="CM007387">
    <property type="protein sequence ID" value="ONK65303.1"/>
    <property type="molecule type" value="Genomic_DNA"/>
</dbReference>
<dbReference type="PANTHER" id="PTHR47434:SF1">
    <property type="entry name" value="PROTEIN PTST HOMOLOG 2, CHLOROPLASTIC"/>
    <property type="match status" value="1"/>
</dbReference>
<dbReference type="Proteomes" id="UP000243459">
    <property type="component" value="Chromosome 7"/>
</dbReference>
<feature type="domain" description="AMP-activated protein kinase glycogen-binding" evidence="2">
    <location>
        <begin position="273"/>
        <end position="341"/>
    </location>
</feature>
<accession>A0A5P1EHT3</accession>
<dbReference type="SUPFAM" id="SSF81296">
    <property type="entry name" value="E set domains"/>
    <property type="match status" value="1"/>
</dbReference>
<dbReference type="Pfam" id="PF16561">
    <property type="entry name" value="AMPK1_CBM"/>
    <property type="match status" value="1"/>
</dbReference>
<dbReference type="Gene3D" id="2.60.40.10">
    <property type="entry name" value="Immunoglobulins"/>
    <property type="match status" value="1"/>
</dbReference>
<protein>
    <recommendedName>
        <fullName evidence="2">AMP-activated protein kinase glycogen-binding domain-containing protein</fullName>
    </recommendedName>
</protein>
<dbReference type="InterPro" id="IPR014756">
    <property type="entry name" value="Ig_E-set"/>
</dbReference>
<keyword evidence="4" id="KW-1185">Reference proteome</keyword>